<comment type="caution">
    <text evidence="1">The sequence shown here is derived from an EMBL/GenBank/DDBJ whole genome shotgun (WGS) entry which is preliminary data.</text>
</comment>
<accession>A0ABQ2D0A9</accession>
<protein>
    <submittedName>
        <fullName evidence="1">Uncharacterized protein</fullName>
    </submittedName>
</protein>
<keyword evidence="2" id="KW-1185">Reference proteome</keyword>
<dbReference type="RefSeq" id="WP_229684713.1">
    <property type="nucleotide sequence ID" value="NZ_BMOD01000006.1"/>
</dbReference>
<dbReference type="Proteomes" id="UP000632222">
    <property type="component" value="Unassembled WGS sequence"/>
</dbReference>
<reference evidence="2" key="1">
    <citation type="journal article" date="2019" name="Int. J. Syst. Evol. Microbiol.">
        <title>The Global Catalogue of Microorganisms (GCM) 10K type strain sequencing project: providing services to taxonomists for standard genome sequencing and annotation.</title>
        <authorList>
            <consortium name="The Broad Institute Genomics Platform"/>
            <consortium name="The Broad Institute Genome Sequencing Center for Infectious Disease"/>
            <person name="Wu L."/>
            <person name="Ma J."/>
        </authorList>
    </citation>
    <scope>NUCLEOTIDE SEQUENCE [LARGE SCALE GENOMIC DNA]</scope>
    <source>
        <strain evidence="2">JCM 14370</strain>
    </source>
</reference>
<sequence length="76" mass="8771">MSKTDYNTLMNEVIEITRRTRKLARTLGNEAAYKQAEEFEQGAGNAYRNRNVEHLEDNLTALKELEKALKNNTVQN</sequence>
<proteinExistence type="predicted"/>
<organism evidence="1 2">
    <name type="scientific">Deinococcus roseus</name>
    <dbReference type="NCBI Taxonomy" id="392414"/>
    <lineage>
        <taxon>Bacteria</taxon>
        <taxon>Thermotogati</taxon>
        <taxon>Deinococcota</taxon>
        <taxon>Deinococci</taxon>
        <taxon>Deinococcales</taxon>
        <taxon>Deinococcaceae</taxon>
        <taxon>Deinococcus</taxon>
    </lineage>
</organism>
<dbReference type="EMBL" id="BMOD01000006">
    <property type="protein sequence ID" value="GGJ33686.1"/>
    <property type="molecule type" value="Genomic_DNA"/>
</dbReference>
<name>A0ABQ2D0A9_9DEIO</name>
<evidence type="ECO:0000313" key="2">
    <source>
        <dbReference type="Proteomes" id="UP000632222"/>
    </source>
</evidence>
<gene>
    <name evidence="1" type="ORF">GCM10008938_19920</name>
</gene>
<evidence type="ECO:0000313" key="1">
    <source>
        <dbReference type="EMBL" id="GGJ33686.1"/>
    </source>
</evidence>